<dbReference type="InterPro" id="IPR013525">
    <property type="entry name" value="ABC2_TM"/>
</dbReference>
<dbReference type="Proteomes" id="UP000321891">
    <property type="component" value="Unassembled WGS sequence"/>
</dbReference>
<dbReference type="GO" id="GO:0015920">
    <property type="term" value="P:lipopolysaccharide transport"/>
    <property type="evidence" value="ECO:0007669"/>
    <property type="project" value="TreeGrafter"/>
</dbReference>
<dbReference type="GO" id="GO:0140359">
    <property type="term" value="F:ABC-type transporter activity"/>
    <property type="evidence" value="ECO:0007669"/>
    <property type="project" value="InterPro"/>
</dbReference>
<dbReference type="RefSeq" id="WP_048838408.1">
    <property type="nucleotide sequence ID" value="NZ_BAMV01000011.1"/>
</dbReference>
<comment type="similarity">
    <text evidence="2">Belongs to the ABC-2 integral membrane protein family.</text>
</comment>
<keyword evidence="3" id="KW-0813">Transport</keyword>
<dbReference type="Proteomes" id="UP000032671">
    <property type="component" value="Unassembled WGS sequence"/>
</dbReference>
<feature type="transmembrane region" description="Helical" evidence="9">
    <location>
        <begin position="79"/>
        <end position="104"/>
    </location>
</feature>
<comment type="subcellular location">
    <subcellularLocation>
        <location evidence="1">Cell membrane</location>
        <topology evidence="1">Multi-pass membrane protein</topology>
    </subcellularLocation>
</comment>
<keyword evidence="7" id="KW-0762">Sugar transport</keyword>
<dbReference type="GO" id="GO:0015774">
    <property type="term" value="P:polysaccharide transport"/>
    <property type="evidence" value="ECO:0007669"/>
    <property type="project" value="UniProtKB-KW"/>
</dbReference>
<gene>
    <name evidence="12" type="primary">rfbD</name>
    <name evidence="11" type="ORF">Abci_011_079</name>
    <name evidence="12" type="ORF">ACI01nite_06550</name>
</gene>
<organism evidence="11 13">
    <name type="scientific">Acetobacter cibinongensis</name>
    <dbReference type="NCBI Taxonomy" id="146475"/>
    <lineage>
        <taxon>Bacteria</taxon>
        <taxon>Pseudomonadati</taxon>
        <taxon>Pseudomonadota</taxon>
        <taxon>Alphaproteobacteria</taxon>
        <taxon>Acetobacterales</taxon>
        <taxon>Acetobacteraceae</taxon>
        <taxon>Acetobacter</taxon>
    </lineage>
</organism>
<evidence type="ECO:0000256" key="7">
    <source>
        <dbReference type="ARBA" id="ARBA00023047"/>
    </source>
</evidence>
<feature type="transmembrane region" description="Helical" evidence="9">
    <location>
        <begin position="271"/>
        <end position="291"/>
    </location>
</feature>
<keyword evidence="7" id="KW-0625">Polysaccharide transport</keyword>
<protein>
    <submittedName>
        <fullName evidence="11">ABC transporter polysaccharide/O-antigene exporter</fullName>
    </submittedName>
    <submittedName>
        <fullName evidence="12">Sugar ABC transporter permease</fullName>
    </submittedName>
</protein>
<feature type="transmembrane region" description="Helical" evidence="9">
    <location>
        <begin position="185"/>
        <end position="208"/>
    </location>
</feature>
<accession>A0A0D6N338</accession>
<comment type="caution">
    <text evidence="11">The sequence shown here is derived from an EMBL/GenBank/DDBJ whole genome shotgun (WGS) entry which is preliminary data.</text>
</comment>
<evidence type="ECO:0000313" key="11">
    <source>
        <dbReference type="EMBL" id="GAN60349.1"/>
    </source>
</evidence>
<keyword evidence="6 9" id="KW-1133">Transmembrane helix</keyword>
<evidence type="ECO:0000256" key="1">
    <source>
        <dbReference type="ARBA" id="ARBA00004651"/>
    </source>
</evidence>
<evidence type="ECO:0000256" key="4">
    <source>
        <dbReference type="ARBA" id="ARBA00022475"/>
    </source>
</evidence>
<dbReference type="GO" id="GO:0005886">
    <property type="term" value="C:plasma membrane"/>
    <property type="evidence" value="ECO:0007669"/>
    <property type="project" value="UniProtKB-SubCell"/>
</dbReference>
<reference evidence="12 14" key="2">
    <citation type="submission" date="2019-07" db="EMBL/GenBank/DDBJ databases">
        <title>Whole genome shotgun sequence of Acetobacter cibinongensis NBRC 16605.</title>
        <authorList>
            <person name="Hosoyama A."/>
            <person name="Uohara A."/>
            <person name="Ohji S."/>
            <person name="Ichikawa N."/>
        </authorList>
    </citation>
    <scope>NUCLEOTIDE SEQUENCE [LARGE SCALE GENOMIC DNA]</scope>
    <source>
        <strain evidence="12 14">NBRC 16605</strain>
    </source>
</reference>
<feature type="transmembrane region" description="Helical" evidence="9">
    <location>
        <begin position="215"/>
        <end position="234"/>
    </location>
</feature>
<dbReference type="Pfam" id="PF01061">
    <property type="entry name" value="ABC2_membrane"/>
    <property type="match status" value="1"/>
</dbReference>
<evidence type="ECO:0000256" key="5">
    <source>
        <dbReference type="ARBA" id="ARBA00022692"/>
    </source>
</evidence>
<dbReference type="PANTHER" id="PTHR30413">
    <property type="entry name" value="INNER MEMBRANE TRANSPORT PERMEASE"/>
    <property type="match status" value="1"/>
</dbReference>
<dbReference type="EMBL" id="BJVU01000002">
    <property type="protein sequence ID" value="GEL58053.1"/>
    <property type="molecule type" value="Genomic_DNA"/>
</dbReference>
<accession>A0A6N3SNI5</accession>
<evidence type="ECO:0000313" key="14">
    <source>
        <dbReference type="Proteomes" id="UP000321891"/>
    </source>
</evidence>
<proteinExistence type="inferred from homology"/>
<keyword evidence="5 9" id="KW-0812">Transmembrane</keyword>
<dbReference type="STRING" id="1231339.Abci_011_079"/>
<sequence length="301" mass="33312">MTLNTPAAEPTFTSGVLLASTPRSNGAGPNPPATARKLKSRFGMAVQDIADSFKLWRLATRLGWLDVRLQFSGSTLGPFWLTLTTAIMVAAMGMIYSQLFHLALKDYLPYLSISMILWQNGLSSLVQESCSTFTRAADSIRSVTMPYTVQALRTTIRCSLVLGYTVIVPLVVFILFGLWPGSVVLLALPAVALWLFNSMAWCLLLGTVCARFRDVPPIVGSILQILFYVTPIIWEPKQLKDGAWWLYLNPFYSLFEIVRRPFLGQVPTGTAWAIALGFSATLGVIAFVSFARSRSRLAFWV</sequence>
<dbReference type="EMBL" id="BAMV01000011">
    <property type="protein sequence ID" value="GAN60349.1"/>
    <property type="molecule type" value="Genomic_DNA"/>
</dbReference>
<evidence type="ECO:0000256" key="3">
    <source>
        <dbReference type="ARBA" id="ARBA00022448"/>
    </source>
</evidence>
<evidence type="ECO:0000256" key="6">
    <source>
        <dbReference type="ARBA" id="ARBA00022989"/>
    </source>
</evidence>
<keyword evidence="8 9" id="KW-0472">Membrane</keyword>
<keyword evidence="4" id="KW-1003">Cell membrane</keyword>
<evidence type="ECO:0000313" key="13">
    <source>
        <dbReference type="Proteomes" id="UP000032671"/>
    </source>
</evidence>
<evidence type="ECO:0000259" key="10">
    <source>
        <dbReference type="Pfam" id="PF01061"/>
    </source>
</evidence>
<dbReference type="PANTHER" id="PTHR30413:SF10">
    <property type="entry name" value="CAPSULE POLYSACCHARIDE EXPORT INNER-MEMBRANE PROTEIN CTRC"/>
    <property type="match status" value="1"/>
</dbReference>
<feature type="transmembrane region" description="Helical" evidence="9">
    <location>
        <begin position="160"/>
        <end position="179"/>
    </location>
</feature>
<feature type="domain" description="ABC-2 type transporter transmembrane" evidence="10">
    <location>
        <begin position="66"/>
        <end position="260"/>
    </location>
</feature>
<evidence type="ECO:0000256" key="2">
    <source>
        <dbReference type="ARBA" id="ARBA00007783"/>
    </source>
</evidence>
<evidence type="ECO:0000256" key="8">
    <source>
        <dbReference type="ARBA" id="ARBA00023136"/>
    </source>
</evidence>
<evidence type="ECO:0000256" key="9">
    <source>
        <dbReference type="SAM" id="Phobius"/>
    </source>
</evidence>
<keyword evidence="14" id="KW-1185">Reference proteome</keyword>
<evidence type="ECO:0000313" key="12">
    <source>
        <dbReference type="EMBL" id="GEL58053.1"/>
    </source>
</evidence>
<name>A0A0D6N338_9PROT</name>
<dbReference type="AlphaFoldDB" id="A0A0D6N338"/>
<reference evidence="11 13" key="1">
    <citation type="submission" date="2012-11" db="EMBL/GenBank/DDBJ databases">
        <title>Whole genome sequence of Acetobacter cibinongensis 4H-1.</title>
        <authorList>
            <person name="Azuma Y."/>
            <person name="Higashiura N."/>
            <person name="Hirakawa H."/>
            <person name="Matsushita K."/>
        </authorList>
    </citation>
    <scope>NUCLEOTIDE SEQUENCE [LARGE SCALE GENOMIC DNA]</scope>
    <source>
        <strain evidence="11 13">4H-1</strain>
    </source>
</reference>